<keyword evidence="3" id="KW-1185">Reference proteome</keyword>
<accession>A0A380GWD4</accession>
<evidence type="ECO:0000313" key="2">
    <source>
        <dbReference type="EMBL" id="SUM67168.1"/>
    </source>
</evidence>
<feature type="transmembrane region" description="Helical" evidence="1">
    <location>
        <begin position="15"/>
        <end position="33"/>
    </location>
</feature>
<evidence type="ECO:0000256" key="1">
    <source>
        <dbReference type="SAM" id="Phobius"/>
    </source>
</evidence>
<proteinExistence type="predicted"/>
<feature type="transmembrane region" description="Helical" evidence="1">
    <location>
        <begin position="70"/>
        <end position="94"/>
    </location>
</feature>
<evidence type="ECO:0000313" key="3">
    <source>
        <dbReference type="Proteomes" id="UP000255425"/>
    </source>
</evidence>
<reference evidence="2 3" key="1">
    <citation type="submission" date="2018-06" db="EMBL/GenBank/DDBJ databases">
        <authorList>
            <consortium name="Pathogen Informatics"/>
            <person name="Doyle S."/>
        </authorList>
    </citation>
    <scope>NUCLEOTIDE SEQUENCE [LARGE SCALE GENOMIC DNA]</scope>
    <source>
        <strain evidence="2 3">NCTC11807</strain>
    </source>
</reference>
<organism evidence="2 3">
    <name type="scientific">Staphylococcus saccharolyticus</name>
    <dbReference type="NCBI Taxonomy" id="33028"/>
    <lineage>
        <taxon>Bacteria</taxon>
        <taxon>Bacillati</taxon>
        <taxon>Bacillota</taxon>
        <taxon>Bacilli</taxon>
        <taxon>Bacillales</taxon>
        <taxon>Staphylococcaceae</taxon>
        <taxon>Staphylococcus</taxon>
    </lineage>
</organism>
<sequence length="102" mass="11635">MQELSQRLSDGALSSYYSIIFAVIALILLRDMPESKDESAHNKKFDIIGIIIFVIMMLSINVVITQGSRIGWFNPIIMILIILFIVTIMTFYILKKDNVNPL</sequence>
<protein>
    <submittedName>
        <fullName evidence="2">Transmembrane efflux pump protein</fullName>
    </submittedName>
</protein>
<keyword evidence="1 2" id="KW-0812">Transmembrane</keyword>
<gene>
    <name evidence="2" type="primary">norB_3</name>
    <name evidence="2" type="ORF">NCTC11807_00127</name>
</gene>
<feature type="transmembrane region" description="Helical" evidence="1">
    <location>
        <begin position="45"/>
        <end position="64"/>
    </location>
</feature>
<dbReference type="EMBL" id="UHDZ01000001">
    <property type="protein sequence ID" value="SUM67168.1"/>
    <property type="molecule type" value="Genomic_DNA"/>
</dbReference>
<keyword evidence="1" id="KW-1133">Transmembrane helix</keyword>
<keyword evidence="1" id="KW-0472">Membrane</keyword>
<dbReference type="AlphaFoldDB" id="A0A380GWD4"/>
<dbReference type="Proteomes" id="UP000255425">
    <property type="component" value="Unassembled WGS sequence"/>
</dbReference>
<name>A0A380GWD4_9STAP</name>